<name>A0ACC2L9W1_PERAE</name>
<accession>A0ACC2L9W1</accession>
<proteinExistence type="predicted"/>
<dbReference type="Proteomes" id="UP001234297">
    <property type="component" value="Chromosome 7"/>
</dbReference>
<comment type="caution">
    <text evidence="1">The sequence shown here is derived from an EMBL/GenBank/DDBJ whole genome shotgun (WGS) entry which is preliminary data.</text>
</comment>
<sequence>MEEAGDPDLQIVAAAGELVTVADFRLRLQRVCTLQKLDPEETEDLILWWAITLKKWRPVAKQRIRIYSQGGPSRADPGRSGGVEKEEAIVLPVAETRTGEEEQHC</sequence>
<evidence type="ECO:0000313" key="2">
    <source>
        <dbReference type="Proteomes" id="UP001234297"/>
    </source>
</evidence>
<keyword evidence="2" id="KW-1185">Reference proteome</keyword>
<reference evidence="1 2" key="1">
    <citation type="journal article" date="2022" name="Hortic Res">
        <title>A haplotype resolved chromosomal level avocado genome allows analysis of novel avocado genes.</title>
        <authorList>
            <person name="Nath O."/>
            <person name="Fletcher S.J."/>
            <person name="Hayward A."/>
            <person name="Shaw L.M."/>
            <person name="Masouleh A.K."/>
            <person name="Furtado A."/>
            <person name="Henry R.J."/>
            <person name="Mitter N."/>
        </authorList>
    </citation>
    <scope>NUCLEOTIDE SEQUENCE [LARGE SCALE GENOMIC DNA]</scope>
    <source>
        <strain evidence="2">cv. Hass</strain>
    </source>
</reference>
<organism evidence="1 2">
    <name type="scientific">Persea americana</name>
    <name type="common">Avocado</name>
    <dbReference type="NCBI Taxonomy" id="3435"/>
    <lineage>
        <taxon>Eukaryota</taxon>
        <taxon>Viridiplantae</taxon>
        <taxon>Streptophyta</taxon>
        <taxon>Embryophyta</taxon>
        <taxon>Tracheophyta</taxon>
        <taxon>Spermatophyta</taxon>
        <taxon>Magnoliopsida</taxon>
        <taxon>Magnoliidae</taxon>
        <taxon>Laurales</taxon>
        <taxon>Lauraceae</taxon>
        <taxon>Persea</taxon>
    </lineage>
</organism>
<evidence type="ECO:0000313" key="1">
    <source>
        <dbReference type="EMBL" id="KAJ8629834.1"/>
    </source>
</evidence>
<gene>
    <name evidence="1" type="ORF">MRB53_023157</name>
</gene>
<protein>
    <submittedName>
        <fullName evidence="1">Uncharacterized protein</fullName>
    </submittedName>
</protein>
<dbReference type="EMBL" id="CM056815">
    <property type="protein sequence ID" value="KAJ8629834.1"/>
    <property type="molecule type" value="Genomic_DNA"/>
</dbReference>